<keyword evidence="10 13" id="KW-0742">SOS response</keyword>
<evidence type="ECO:0000256" key="12">
    <source>
        <dbReference type="ARBA" id="ARBA00029504"/>
    </source>
</evidence>
<comment type="domain">
    <text evidence="13">The beta-hairpin motif is involved in DNA binding.</text>
</comment>
<dbReference type="InterPro" id="IPR024759">
    <property type="entry name" value="UvrB_YAD/RRR_dom"/>
</dbReference>
<dbReference type="Gene3D" id="3.40.50.300">
    <property type="entry name" value="P-loop containing nucleotide triphosphate hydrolases"/>
    <property type="match status" value="3"/>
</dbReference>
<dbReference type="Pfam" id="PF12344">
    <property type="entry name" value="UvrB"/>
    <property type="match status" value="1"/>
</dbReference>
<evidence type="ECO:0000256" key="9">
    <source>
        <dbReference type="ARBA" id="ARBA00023204"/>
    </source>
</evidence>
<dbReference type="InterPro" id="IPR041471">
    <property type="entry name" value="UvrB_inter"/>
</dbReference>
<dbReference type="PROSITE" id="PS51192">
    <property type="entry name" value="HELICASE_ATP_BIND_1"/>
    <property type="match status" value="1"/>
</dbReference>
<keyword evidence="6 13" id="KW-0228">DNA excision</keyword>
<comment type="subunit">
    <text evidence="11 13 14">Forms a heterotetramer with UvrA during the search for lesions. Interacts with UvrC in an incision complex.</text>
</comment>
<dbReference type="SUPFAM" id="SSF46600">
    <property type="entry name" value="C-terminal UvrC-binding domain of UvrB"/>
    <property type="match status" value="1"/>
</dbReference>
<sequence length="676" mass="77898">MSEEKFQATWSLKPMGDQPQAIEKLVSGVRNGLTDQVLLGVTGSGKTFTIANVIAQTQKPTLVIAHNKTLAAQLFQEFKELFPNNAVEYFVSYYDYYQPEAYVPSTDTFIDKTATINDDIDKMRHSATRALFERRDVIIVSSVSCIYGLGEPESYLNARVLLEQGMQLARDDFIRHLISIQFSRNDISLERGKFRVRGDIIELVPTYEKEKAIRIQFWADEIEKISIIDALRGTVIENIKKVSIYPATHYVLEEEKIEGIIVEITKDLLERLKLFKENGKFLEAQRIEQRTLHDIEMFREIGYCQGVENYSRYLDGRTEGEPPSTLLDYFPKDYLLVIDESHVTVPQIGGMYRGDRARKETLVHFGFRLPSALDNRPLNFEEFQARMGQTIYVSATPSQYELQKAGNEIIEQVIRPTGLIDPIIVVKPAQGQIDDLLFEIQKTIARKCRVLVTTLTKKMSEEITSYFSDFKIKVKYLHSEIQSMERVEILRDLRLGIFDVLVGINLLREGLDLPEVELVAILDADKEGFLRSRTSLIQTVGRAARNAHGRVILYADKETESIKFCLTETERRRNKQLQYNKENDITPQTISKKIPENLRKLYNLDYGDDYQEKLLQAVSHLEDLNIINNPKKLEKHIQKLVKEMQKASQKMEFELAAELRDKINILKEQLFMLSGD</sequence>
<evidence type="ECO:0000256" key="10">
    <source>
        <dbReference type="ARBA" id="ARBA00023236"/>
    </source>
</evidence>
<keyword evidence="19" id="KW-1185">Reference proteome</keyword>
<comment type="similarity">
    <text evidence="2 13 14">Belongs to the UvrB family.</text>
</comment>
<name>A0A833N6P0_9BACT</name>
<dbReference type="HAMAP" id="MF_00204">
    <property type="entry name" value="UvrB"/>
    <property type="match status" value="1"/>
</dbReference>
<dbReference type="GO" id="GO:0006289">
    <property type="term" value="P:nucleotide-excision repair"/>
    <property type="evidence" value="ECO:0007669"/>
    <property type="project" value="UniProtKB-UniRule"/>
</dbReference>
<dbReference type="GO" id="GO:0005524">
    <property type="term" value="F:ATP binding"/>
    <property type="evidence" value="ECO:0007669"/>
    <property type="project" value="UniProtKB-UniRule"/>
</dbReference>
<dbReference type="InterPro" id="IPR006935">
    <property type="entry name" value="Helicase/UvrB_N"/>
</dbReference>
<dbReference type="EMBL" id="WFLN01000004">
    <property type="protein sequence ID" value="KAB8033745.1"/>
    <property type="molecule type" value="Genomic_DNA"/>
</dbReference>
<dbReference type="InterPro" id="IPR027417">
    <property type="entry name" value="P-loop_NTPase"/>
</dbReference>
<feature type="short sequence motif" description="Beta-hairpin" evidence="13">
    <location>
        <begin position="93"/>
        <end position="116"/>
    </location>
</feature>
<keyword evidence="8 13" id="KW-0267">Excision nuclease</keyword>
<evidence type="ECO:0000256" key="4">
    <source>
        <dbReference type="ARBA" id="ARBA00022741"/>
    </source>
</evidence>
<dbReference type="PANTHER" id="PTHR24029:SF0">
    <property type="entry name" value="UVRABC SYSTEM PROTEIN B"/>
    <property type="match status" value="1"/>
</dbReference>
<dbReference type="Gene3D" id="4.10.860.10">
    <property type="entry name" value="UVR domain"/>
    <property type="match status" value="1"/>
</dbReference>
<dbReference type="GO" id="GO:0005737">
    <property type="term" value="C:cytoplasm"/>
    <property type="evidence" value="ECO:0007669"/>
    <property type="project" value="UniProtKB-SubCell"/>
</dbReference>
<feature type="binding site" evidence="13">
    <location>
        <begin position="40"/>
        <end position="47"/>
    </location>
    <ligand>
        <name>ATP</name>
        <dbReference type="ChEBI" id="CHEBI:30616"/>
    </ligand>
</feature>
<dbReference type="Pfam" id="PF02151">
    <property type="entry name" value="UVR"/>
    <property type="match status" value="1"/>
</dbReference>
<proteinExistence type="inferred from homology"/>
<dbReference type="AlphaFoldDB" id="A0A833N6P0"/>
<keyword evidence="5 13" id="KW-0227">DNA damage</keyword>
<dbReference type="Pfam" id="PF04851">
    <property type="entry name" value="ResIII"/>
    <property type="match status" value="1"/>
</dbReference>
<dbReference type="InterPro" id="IPR004807">
    <property type="entry name" value="UvrB"/>
</dbReference>
<dbReference type="GO" id="GO:0009381">
    <property type="term" value="F:excinuclease ABC activity"/>
    <property type="evidence" value="ECO:0007669"/>
    <property type="project" value="UniProtKB-UniRule"/>
</dbReference>
<dbReference type="GO" id="GO:0009380">
    <property type="term" value="C:excinuclease repair complex"/>
    <property type="evidence" value="ECO:0007669"/>
    <property type="project" value="InterPro"/>
</dbReference>
<dbReference type="Pfam" id="PF17757">
    <property type="entry name" value="UvrB_inter"/>
    <property type="match status" value="1"/>
</dbReference>
<feature type="domain" description="Helicase ATP-binding" evidence="16">
    <location>
        <begin position="27"/>
        <end position="162"/>
    </location>
</feature>
<evidence type="ECO:0000256" key="13">
    <source>
        <dbReference type="HAMAP-Rule" id="MF_00204"/>
    </source>
</evidence>
<accession>A0A833N6P0</accession>
<dbReference type="SMART" id="SM00487">
    <property type="entry name" value="DEXDc"/>
    <property type="match status" value="1"/>
</dbReference>
<dbReference type="Proteomes" id="UP000442694">
    <property type="component" value="Unassembled WGS sequence"/>
</dbReference>
<dbReference type="SMART" id="SM00490">
    <property type="entry name" value="HELICc"/>
    <property type="match status" value="1"/>
</dbReference>
<comment type="function">
    <text evidence="13">The UvrABC repair system catalyzes the recognition and processing of DNA lesions. A damage recognition complex composed of 2 UvrA and 2 UvrB subunits scans DNA for abnormalities. Upon binding of the UvrA(2)B(2) complex to a putative damaged site, the DNA wraps around one UvrB monomer. DNA wrap is dependent on ATP binding by UvrB and probably causes local melting of the DNA helix, facilitating insertion of UvrB beta-hairpin between the DNA strands. Then UvrB probes one DNA strand for the presence of a lesion. If a lesion is found the UvrA subunits dissociate and the UvrB-DNA preincision complex is formed. This complex is subsequently bound by UvrC and the second UvrB is released. If no lesion is found, the DNA wraps around the other UvrB subunit that will check the other stand for damage.</text>
</comment>
<organism evidence="18 19">
    <name type="scientific">Fluviispira multicolorata</name>
    <dbReference type="NCBI Taxonomy" id="2654512"/>
    <lineage>
        <taxon>Bacteria</taxon>
        <taxon>Pseudomonadati</taxon>
        <taxon>Bdellovibrionota</taxon>
        <taxon>Oligoflexia</taxon>
        <taxon>Silvanigrellales</taxon>
        <taxon>Silvanigrellaceae</taxon>
        <taxon>Fluviispira</taxon>
    </lineage>
</organism>
<dbReference type="PANTHER" id="PTHR24029">
    <property type="entry name" value="UVRABC SYSTEM PROTEIN B"/>
    <property type="match status" value="1"/>
</dbReference>
<dbReference type="GO" id="GO:0016887">
    <property type="term" value="F:ATP hydrolysis activity"/>
    <property type="evidence" value="ECO:0007669"/>
    <property type="project" value="InterPro"/>
</dbReference>
<protein>
    <recommendedName>
        <fullName evidence="12 13">UvrABC system protein B</fullName>
        <shortName evidence="13">Protein UvrB</shortName>
    </recommendedName>
    <alternativeName>
        <fullName evidence="13">Excinuclease ABC subunit B</fullName>
    </alternativeName>
</protein>
<dbReference type="PROSITE" id="PS51194">
    <property type="entry name" value="HELICASE_CTER"/>
    <property type="match status" value="1"/>
</dbReference>
<dbReference type="FunFam" id="3.40.50.300:FF:000477">
    <property type="entry name" value="UvrABC system protein B"/>
    <property type="match status" value="1"/>
</dbReference>
<keyword evidence="4 13" id="KW-0547">Nucleotide-binding</keyword>
<evidence type="ECO:0000256" key="8">
    <source>
        <dbReference type="ARBA" id="ARBA00022881"/>
    </source>
</evidence>
<feature type="domain" description="UVR" evidence="15">
    <location>
        <begin position="634"/>
        <end position="669"/>
    </location>
</feature>
<evidence type="ECO:0000256" key="11">
    <source>
        <dbReference type="ARBA" id="ARBA00026033"/>
    </source>
</evidence>
<evidence type="ECO:0000256" key="2">
    <source>
        <dbReference type="ARBA" id="ARBA00008533"/>
    </source>
</evidence>
<dbReference type="InterPro" id="IPR036876">
    <property type="entry name" value="UVR_dom_sf"/>
</dbReference>
<comment type="subcellular location">
    <subcellularLocation>
        <location evidence="1 13 14">Cytoplasm</location>
    </subcellularLocation>
</comment>
<evidence type="ECO:0000313" key="18">
    <source>
        <dbReference type="EMBL" id="KAB8033745.1"/>
    </source>
</evidence>
<evidence type="ECO:0000256" key="3">
    <source>
        <dbReference type="ARBA" id="ARBA00022490"/>
    </source>
</evidence>
<dbReference type="NCBIfam" id="NF003673">
    <property type="entry name" value="PRK05298.1"/>
    <property type="match status" value="1"/>
</dbReference>
<dbReference type="Pfam" id="PF00271">
    <property type="entry name" value="Helicase_C"/>
    <property type="match status" value="1"/>
</dbReference>
<evidence type="ECO:0000256" key="5">
    <source>
        <dbReference type="ARBA" id="ARBA00022763"/>
    </source>
</evidence>
<dbReference type="GO" id="GO:0009432">
    <property type="term" value="P:SOS response"/>
    <property type="evidence" value="ECO:0007669"/>
    <property type="project" value="UniProtKB-UniRule"/>
</dbReference>
<evidence type="ECO:0000259" key="17">
    <source>
        <dbReference type="PROSITE" id="PS51194"/>
    </source>
</evidence>
<evidence type="ECO:0000259" key="16">
    <source>
        <dbReference type="PROSITE" id="PS51192"/>
    </source>
</evidence>
<keyword evidence="9 13" id="KW-0234">DNA repair</keyword>
<keyword evidence="7 13" id="KW-0067">ATP-binding</keyword>
<evidence type="ECO:0000256" key="7">
    <source>
        <dbReference type="ARBA" id="ARBA00022840"/>
    </source>
</evidence>
<evidence type="ECO:0000256" key="6">
    <source>
        <dbReference type="ARBA" id="ARBA00022769"/>
    </source>
</evidence>
<dbReference type="InterPro" id="IPR001650">
    <property type="entry name" value="Helicase_C-like"/>
</dbReference>
<dbReference type="GO" id="GO:0003677">
    <property type="term" value="F:DNA binding"/>
    <property type="evidence" value="ECO:0007669"/>
    <property type="project" value="UniProtKB-UniRule"/>
</dbReference>
<evidence type="ECO:0000256" key="1">
    <source>
        <dbReference type="ARBA" id="ARBA00004496"/>
    </source>
</evidence>
<keyword evidence="3 13" id="KW-0963">Cytoplasm</keyword>
<dbReference type="NCBIfam" id="TIGR00631">
    <property type="entry name" value="uvrb"/>
    <property type="match status" value="1"/>
</dbReference>
<evidence type="ECO:0000256" key="14">
    <source>
        <dbReference type="RuleBase" id="RU003587"/>
    </source>
</evidence>
<dbReference type="RefSeq" id="WP_152211831.1">
    <property type="nucleotide sequence ID" value="NZ_WFLN01000004.1"/>
</dbReference>
<comment type="caution">
    <text evidence="18">The sequence shown here is derived from an EMBL/GenBank/DDBJ whole genome shotgun (WGS) entry which is preliminary data.</text>
</comment>
<dbReference type="PROSITE" id="PS50151">
    <property type="entry name" value="UVR"/>
    <property type="match status" value="1"/>
</dbReference>
<reference evidence="18 19" key="1">
    <citation type="submission" date="2019-10" db="EMBL/GenBank/DDBJ databases">
        <title>New genus of Silvanigrellaceae.</title>
        <authorList>
            <person name="Pitt A."/>
            <person name="Hahn M.W."/>
        </authorList>
    </citation>
    <scope>NUCLEOTIDE SEQUENCE [LARGE SCALE GENOMIC DNA]</scope>
    <source>
        <strain evidence="18 19">33A1-SZDP</strain>
    </source>
</reference>
<gene>
    <name evidence="13 18" type="primary">uvrB</name>
    <name evidence="18" type="ORF">GCL57_03295</name>
</gene>
<feature type="domain" description="Helicase C-terminal" evidence="17">
    <location>
        <begin position="432"/>
        <end position="594"/>
    </location>
</feature>
<dbReference type="SUPFAM" id="SSF52540">
    <property type="entry name" value="P-loop containing nucleoside triphosphate hydrolases"/>
    <property type="match status" value="2"/>
</dbReference>
<dbReference type="InterPro" id="IPR001943">
    <property type="entry name" value="UVR_dom"/>
</dbReference>
<dbReference type="CDD" id="cd18790">
    <property type="entry name" value="SF2_C_UvrB"/>
    <property type="match status" value="1"/>
</dbReference>
<dbReference type="InterPro" id="IPR014001">
    <property type="entry name" value="Helicase_ATP-bd"/>
</dbReference>
<evidence type="ECO:0000259" key="15">
    <source>
        <dbReference type="PROSITE" id="PS50151"/>
    </source>
</evidence>
<evidence type="ECO:0000313" key="19">
    <source>
        <dbReference type="Proteomes" id="UP000442694"/>
    </source>
</evidence>
<dbReference type="CDD" id="cd17916">
    <property type="entry name" value="DEXHc_UvrB"/>
    <property type="match status" value="1"/>
</dbReference>